<evidence type="ECO:0000313" key="1">
    <source>
        <dbReference type="EMBL" id="MBD2499263.1"/>
    </source>
</evidence>
<sequence>MSRIEESPTEPGRSHCKMKPEKAIALHTPHKSDRLISIKKRHTTRSHLCQPQSKINGELAIA</sequence>
<gene>
    <name evidence="1" type="ORF">H6G83_01310</name>
</gene>
<evidence type="ECO:0000313" key="2">
    <source>
        <dbReference type="Proteomes" id="UP000661112"/>
    </source>
</evidence>
<keyword evidence="2" id="KW-1185">Reference proteome</keyword>
<reference evidence="1 2" key="1">
    <citation type="journal article" date="2020" name="ISME J.">
        <title>Comparative genomics reveals insights into cyanobacterial evolution and habitat adaptation.</title>
        <authorList>
            <person name="Chen M.Y."/>
            <person name="Teng W.K."/>
            <person name="Zhao L."/>
            <person name="Hu C.X."/>
            <person name="Zhou Y.K."/>
            <person name="Han B.P."/>
            <person name="Song L.R."/>
            <person name="Shu W.S."/>
        </authorList>
    </citation>
    <scope>NUCLEOTIDE SEQUENCE [LARGE SCALE GENOMIC DNA]</scope>
    <source>
        <strain evidence="1 2">FACHB-119</strain>
    </source>
</reference>
<protein>
    <submittedName>
        <fullName evidence="1">Uncharacterized protein</fullName>
    </submittedName>
</protein>
<name>A0ABR8CWF8_9NOST</name>
<accession>A0ABR8CWF8</accession>
<organism evidence="1 2">
    <name type="scientific">Anabaena azotica FACHB-119</name>
    <dbReference type="NCBI Taxonomy" id="947527"/>
    <lineage>
        <taxon>Bacteria</taxon>
        <taxon>Bacillati</taxon>
        <taxon>Cyanobacteriota</taxon>
        <taxon>Cyanophyceae</taxon>
        <taxon>Nostocales</taxon>
        <taxon>Nostocaceae</taxon>
        <taxon>Anabaena</taxon>
        <taxon>Anabaena azotica</taxon>
    </lineage>
</organism>
<dbReference type="Proteomes" id="UP000661112">
    <property type="component" value="Unassembled WGS sequence"/>
</dbReference>
<comment type="caution">
    <text evidence="1">The sequence shown here is derived from an EMBL/GenBank/DDBJ whole genome shotgun (WGS) entry which is preliminary data.</text>
</comment>
<dbReference type="RefSeq" id="WP_190465833.1">
    <property type="nucleotide sequence ID" value="NZ_JACJSG010000001.1"/>
</dbReference>
<proteinExistence type="predicted"/>
<dbReference type="EMBL" id="JACJSG010000001">
    <property type="protein sequence ID" value="MBD2499263.1"/>
    <property type="molecule type" value="Genomic_DNA"/>
</dbReference>